<comment type="subcellular location">
    <subcellularLocation>
        <location evidence="1">Membrane</location>
        <topology evidence="1">Multi-pass membrane protein</topology>
    </subcellularLocation>
</comment>
<gene>
    <name evidence="10" type="ORF">M427DRAFT_250143</name>
</gene>
<dbReference type="EMBL" id="KQ965885">
    <property type="protein sequence ID" value="KXS09150.1"/>
    <property type="molecule type" value="Genomic_DNA"/>
</dbReference>
<evidence type="ECO:0000256" key="8">
    <source>
        <dbReference type="ARBA" id="ARBA00023224"/>
    </source>
</evidence>
<evidence type="ECO:0000313" key="11">
    <source>
        <dbReference type="Proteomes" id="UP000070544"/>
    </source>
</evidence>
<dbReference type="PANTHER" id="PTHR10519">
    <property type="entry name" value="GABA-B RECEPTOR"/>
    <property type="match status" value="1"/>
</dbReference>
<accession>A0A138ZXC1</accession>
<dbReference type="OrthoDB" id="2145931at2759"/>
<keyword evidence="7" id="KW-0325">Glycoprotein</keyword>
<dbReference type="PROSITE" id="PS50259">
    <property type="entry name" value="G_PROTEIN_RECEP_F3_4"/>
    <property type="match status" value="1"/>
</dbReference>
<protein>
    <recommendedName>
        <fullName evidence="9">G-protein coupled receptors family 3 profile domain-containing protein</fullName>
    </recommendedName>
</protein>
<evidence type="ECO:0000256" key="6">
    <source>
        <dbReference type="ARBA" id="ARBA00023170"/>
    </source>
</evidence>
<evidence type="ECO:0000256" key="5">
    <source>
        <dbReference type="ARBA" id="ARBA00023136"/>
    </source>
</evidence>
<evidence type="ECO:0000256" key="3">
    <source>
        <dbReference type="ARBA" id="ARBA00022989"/>
    </source>
</evidence>
<keyword evidence="5" id="KW-0472">Membrane</keyword>
<reference evidence="10 11" key="1">
    <citation type="journal article" date="2015" name="Genome Biol. Evol.">
        <title>Phylogenomic analyses indicate that early fungi evolved digesting cell walls of algal ancestors of land plants.</title>
        <authorList>
            <person name="Chang Y."/>
            <person name="Wang S."/>
            <person name="Sekimoto S."/>
            <person name="Aerts A.L."/>
            <person name="Choi C."/>
            <person name="Clum A."/>
            <person name="LaButti K.M."/>
            <person name="Lindquist E.A."/>
            <person name="Yee Ngan C."/>
            <person name="Ohm R.A."/>
            <person name="Salamov A.A."/>
            <person name="Grigoriev I.V."/>
            <person name="Spatafora J.W."/>
            <person name="Berbee M.L."/>
        </authorList>
    </citation>
    <scope>NUCLEOTIDE SEQUENCE [LARGE SCALE GENOMIC DNA]</scope>
    <source>
        <strain evidence="10 11">JEL478</strain>
    </source>
</reference>
<dbReference type="Proteomes" id="UP000070544">
    <property type="component" value="Unassembled WGS sequence"/>
</dbReference>
<keyword evidence="6" id="KW-0675">Receptor</keyword>
<evidence type="ECO:0000259" key="9">
    <source>
        <dbReference type="PROSITE" id="PS50259"/>
    </source>
</evidence>
<dbReference type="GO" id="GO:0007214">
    <property type="term" value="P:gamma-aminobutyric acid signaling pathway"/>
    <property type="evidence" value="ECO:0007669"/>
    <property type="project" value="TreeGrafter"/>
</dbReference>
<dbReference type="InterPro" id="IPR017978">
    <property type="entry name" value="GPCR_3_C"/>
</dbReference>
<name>A0A138ZXC1_GONPJ</name>
<evidence type="ECO:0000256" key="4">
    <source>
        <dbReference type="ARBA" id="ARBA00023040"/>
    </source>
</evidence>
<keyword evidence="2" id="KW-0812">Transmembrane</keyword>
<feature type="domain" description="G-protein coupled receptors family 3 profile" evidence="9">
    <location>
        <begin position="77"/>
        <end position="275"/>
    </location>
</feature>
<evidence type="ECO:0000256" key="1">
    <source>
        <dbReference type="ARBA" id="ARBA00004141"/>
    </source>
</evidence>
<evidence type="ECO:0000256" key="2">
    <source>
        <dbReference type="ARBA" id="ARBA00022692"/>
    </source>
</evidence>
<evidence type="ECO:0000256" key="7">
    <source>
        <dbReference type="ARBA" id="ARBA00023180"/>
    </source>
</evidence>
<dbReference type="Pfam" id="PF00003">
    <property type="entry name" value="7tm_3"/>
    <property type="match status" value="1"/>
</dbReference>
<dbReference type="STRING" id="1344416.A0A138ZXC1"/>
<evidence type="ECO:0000313" key="10">
    <source>
        <dbReference type="EMBL" id="KXS09150.1"/>
    </source>
</evidence>
<sequence>MLARIVQGNMTVDQSTAAACSEIDTMVFPEPITIQVYSFIGGIGFAATAVTQILCGVVILAAWKYRSHPSMINPLTSTITLVGCIVFLSSSLSLLGPRSPAACTSIYVLLGTGFSAIIGPIIMRLYGVYKVFISESSGVALPRSRLFAIALLPLLGDMVILILWIVLDPPSVVKQTSKDGARMQVCGLGRRNTDINIHLIVFIAYNWCLLVSAMVLAWKTREVFDPLIERSSHIFFACGNALFLGCVCTLVLFTTDLSPEGNFIFRTLCSIILIV</sequence>
<dbReference type="AlphaFoldDB" id="A0A138ZXC1"/>
<dbReference type="GO" id="GO:0004965">
    <property type="term" value="F:G protein-coupled GABA receptor activity"/>
    <property type="evidence" value="ECO:0007669"/>
    <property type="project" value="InterPro"/>
</dbReference>
<keyword evidence="11" id="KW-1185">Reference proteome</keyword>
<dbReference type="PANTHER" id="PTHR10519:SF20">
    <property type="entry name" value="G-PROTEIN COUPLED RECEPTOR 156-RELATED"/>
    <property type="match status" value="1"/>
</dbReference>
<keyword evidence="3" id="KW-1133">Transmembrane helix</keyword>
<keyword evidence="8" id="KW-0807">Transducer</keyword>
<dbReference type="GO" id="GO:0038039">
    <property type="term" value="C:G protein-coupled receptor heterodimeric complex"/>
    <property type="evidence" value="ECO:0007669"/>
    <property type="project" value="TreeGrafter"/>
</dbReference>
<keyword evidence="4" id="KW-0297">G-protein coupled receptor</keyword>
<organism evidence="10 11">
    <name type="scientific">Gonapodya prolifera (strain JEL478)</name>
    <name type="common">Monoblepharis prolifera</name>
    <dbReference type="NCBI Taxonomy" id="1344416"/>
    <lineage>
        <taxon>Eukaryota</taxon>
        <taxon>Fungi</taxon>
        <taxon>Fungi incertae sedis</taxon>
        <taxon>Chytridiomycota</taxon>
        <taxon>Chytridiomycota incertae sedis</taxon>
        <taxon>Monoblepharidomycetes</taxon>
        <taxon>Monoblepharidales</taxon>
        <taxon>Gonapodyaceae</taxon>
        <taxon>Gonapodya</taxon>
    </lineage>
</organism>
<dbReference type="InterPro" id="IPR002455">
    <property type="entry name" value="GPCR3_GABA-B"/>
</dbReference>
<proteinExistence type="predicted"/>